<gene>
    <name evidence="2" type="primary">AUGUSTUS-3.0.2_33849</name>
    <name evidence="2" type="ORF">TcasGA2_TC033849</name>
</gene>
<keyword evidence="1" id="KW-0732">Signal</keyword>
<feature type="signal peptide" evidence="1">
    <location>
        <begin position="1"/>
        <end position="21"/>
    </location>
</feature>
<proteinExistence type="predicted"/>
<protein>
    <submittedName>
        <fullName evidence="2">Uncharacterized protein</fullName>
    </submittedName>
</protein>
<name>A0A139WF80_TRICA</name>
<organism evidence="2 3">
    <name type="scientific">Tribolium castaneum</name>
    <name type="common">Red flour beetle</name>
    <dbReference type="NCBI Taxonomy" id="7070"/>
    <lineage>
        <taxon>Eukaryota</taxon>
        <taxon>Metazoa</taxon>
        <taxon>Ecdysozoa</taxon>
        <taxon>Arthropoda</taxon>
        <taxon>Hexapoda</taxon>
        <taxon>Insecta</taxon>
        <taxon>Pterygota</taxon>
        <taxon>Neoptera</taxon>
        <taxon>Endopterygota</taxon>
        <taxon>Coleoptera</taxon>
        <taxon>Polyphaga</taxon>
        <taxon>Cucujiformia</taxon>
        <taxon>Tenebrionidae</taxon>
        <taxon>Tenebrionidae incertae sedis</taxon>
        <taxon>Tribolium</taxon>
    </lineage>
</organism>
<dbReference type="KEGG" id="tca:103313811"/>
<sequence>MAKYMLAFVLLQLVLIKDILCCSCGCGKSDNPPSDFSSDFAPPLAPLPPLPSYDPAPSKLYNDDFIPSVRIQKPICYSPPPPPLPAPIPPPSVCKELGFLSPSFFAPPTPSCHCGGGALLPVLRRKVRPPPCLPKPSCLSQKLASLMNMRNCGGLGLGFNLTPLTPVRNYGCGCNR</sequence>
<feature type="chain" id="PRO_5007299848" evidence="1">
    <location>
        <begin position="22"/>
        <end position="176"/>
    </location>
</feature>
<keyword evidence="3" id="KW-1185">Reference proteome</keyword>
<evidence type="ECO:0000256" key="1">
    <source>
        <dbReference type="SAM" id="SignalP"/>
    </source>
</evidence>
<dbReference type="EMBL" id="KQ971354">
    <property type="protein sequence ID" value="KYB26531.1"/>
    <property type="molecule type" value="Genomic_DNA"/>
</dbReference>
<dbReference type="OrthoDB" id="10459822at2759"/>
<accession>A0A139WF80</accession>
<dbReference type="InParanoid" id="A0A139WF80"/>
<reference evidence="2 3" key="2">
    <citation type="journal article" date="2010" name="Nucleic Acids Res.">
        <title>BeetleBase in 2010: revisions to provide comprehensive genomic information for Tribolium castaneum.</title>
        <authorList>
            <person name="Kim H.S."/>
            <person name="Murphy T."/>
            <person name="Xia J."/>
            <person name="Caragea D."/>
            <person name="Park Y."/>
            <person name="Beeman R.W."/>
            <person name="Lorenzen M.D."/>
            <person name="Butcher S."/>
            <person name="Manak J.R."/>
            <person name="Brown S.J."/>
        </authorList>
    </citation>
    <scope>GENOME REANNOTATION</scope>
    <source>
        <strain evidence="2 3">Georgia GA2</strain>
    </source>
</reference>
<dbReference type="Proteomes" id="UP000007266">
    <property type="component" value="Linkage group 7"/>
</dbReference>
<dbReference type="AlphaFoldDB" id="A0A139WF80"/>
<evidence type="ECO:0000313" key="3">
    <source>
        <dbReference type="Proteomes" id="UP000007266"/>
    </source>
</evidence>
<reference evidence="2 3" key="1">
    <citation type="journal article" date="2008" name="Nature">
        <title>The genome of the model beetle and pest Tribolium castaneum.</title>
        <authorList>
            <consortium name="Tribolium Genome Sequencing Consortium"/>
            <person name="Richards S."/>
            <person name="Gibbs R.A."/>
            <person name="Weinstock G.M."/>
            <person name="Brown S.J."/>
            <person name="Denell R."/>
            <person name="Beeman R.W."/>
            <person name="Gibbs R."/>
            <person name="Beeman R.W."/>
            <person name="Brown S.J."/>
            <person name="Bucher G."/>
            <person name="Friedrich M."/>
            <person name="Grimmelikhuijzen C.J."/>
            <person name="Klingler M."/>
            <person name="Lorenzen M."/>
            <person name="Richards S."/>
            <person name="Roth S."/>
            <person name="Schroder R."/>
            <person name="Tautz D."/>
            <person name="Zdobnov E.M."/>
            <person name="Muzny D."/>
            <person name="Gibbs R.A."/>
            <person name="Weinstock G.M."/>
            <person name="Attaway T."/>
            <person name="Bell S."/>
            <person name="Buhay C.J."/>
            <person name="Chandrabose M.N."/>
            <person name="Chavez D."/>
            <person name="Clerk-Blankenburg K.P."/>
            <person name="Cree A."/>
            <person name="Dao M."/>
            <person name="Davis C."/>
            <person name="Chacko J."/>
            <person name="Dinh H."/>
            <person name="Dugan-Rocha S."/>
            <person name="Fowler G."/>
            <person name="Garner T.T."/>
            <person name="Garnes J."/>
            <person name="Gnirke A."/>
            <person name="Hawes A."/>
            <person name="Hernandez J."/>
            <person name="Hines S."/>
            <person name="Holder M."/>
            <person name="Hume J."/>
            <person name="Jhangiani S.N."/>
            <person name="Joshi V."/>
            <person name="Khan Z.M."/>
            <person name="Jackson L."/>
            <person name="Kovar C."/>
            <person name="Kowis A."/>
            <person name="Lee S."/>
            <person name="Lewis L.R."/>
            <person name="Margolis J."/>
            <person name="Morgan M."/>
            <person name="Nazareth L.V."/>
            <person name="Nguyen N."/>
            <person name="Okwuonu G."/>
            <person name="Parker D."/>
            <person name="Richards S."/>
            <person name="Ruiz S.J."/>
            <person name="Santibanez J."/>
            <person name="Savard J."/>
            <person name="Scherer S.E."/>
            <person name="Schneider B."/>
            <person name="Sodergren E."/>
            <person name="Tautz D."/>
            <person name="Vattahil S."/>
            <person name="Villasana D."/>
            <person name="White C.S."/>
            <person name="Wright R."/>
            <person name="Park Y."/>
            <person name="Beeman R.W."/>
            <person name="Lord J."/>
            <person name="Oppert B."/>
            <person name="Lorenzen M."/>
            <person name="Brown S."/>
            <person name="Wang L."/>
            <person name="Savard J."/>
            <person name="Tautz D."/>
            <person name="Richards S."/>
            <person name="Weinstock G."/>
            <person name="Gibbs R.A."/>
            <person name="Liu Y."/>
            <person name="Worley K."/>
            <person name="Weinstock G."/>
            <person name="Elsik C.G."/>
            <person name="Reese J.T."/>
            <person name="Elhaik E."/>
            <person name="Landan G."/>
            <person name="Graur D."/>
            <person name="Arensburger P."/>
            <person name="Atkinson P."/>
            <person name="Beeman R.W."/>
            <person name="Beidler J."/>
            <person name="Brown S.J."/>
            <person name="Demuth J.P."/>
            <person name="Drury D.W."/>
            <person name="Du Y.Z."/>
            <person name="Fujiwara H."/>
            <person name="Lorenzen M."/>
            <person name="Maselli V."/>
            <person name="Osanai M."/>
            <person name="Park Y."/>
            <person name="Robertson H.M."/>
            <person name="Tu Z."/>
            <person name="Wang J.J."/>
            <person name="Wang S."/>
            <person name="Richards S."/>
            <person name="Song H."/>
            <person name="Zhang L."/>
            <person name="Sodergren E."/>
            <person name="Werner D."/>
            <person name="Stanke M."/>
            <person name="Morgenstern B."/>
            <person name="Solovyev V."/>
            <person name="Kosarev P."/>
            <person name="Brown G."/>
            <person name="Chen H.C."/>
            <person name="Ermolaeva O."/>
            <person name="Hlavina W."/>
            <person name="Kapustin Y."/>
            <person name="Kiryutin B."/>
            <person name="Kitts P."/>
            <person name="Maglott D."/>
            <person name="Pruitt K."/>
            <person name="Sapojnikov V."/>
            <person name="Souvorov A."/>
            <person name="Mackey A.J."/>
            <person name="Waterhouse R.M."/>
            <person name="Wyder S."/>
            <person name="Zdobnov E.M."/>
            <person name="Zdobnov E.M."/>
            <person name="Wyder S."/>
            <person name="Kriventseva E.V."/>
            <person name="Kadowaki T."/>
            <person name="Bork P."/>
            <person name="Aranda M."/>
            <person name="Bao R."/>
            <person name="Beermann A."/>
            <person name="Berns N."/>
            <person name="Bolognesi R."/>
            <person name="Bonneton F."/>
            <person name="Bopp D."/>
            <person name="Brown S.J."/>
            <person name="Bucher G."/>
            <person name="Butts T."/>
            <person name="Chaumot A."/>
            <person name="Denell R.E."/>
            <person name="Ferrier D.E."/>
            <person name="Friedrich M."/>
            <person name="Gordon C.M."/>
            <person name="Jindra M."/>
            <person name="Klingler M."/>
            <person name="Lan Q."/>
            <person name="Lattorff H.M."/>
            <person name="Laudet V."/>
            <person name="von Levetsow C."/>
            <person name="Liu Z."/>
            <person name="Lutz R."/>
            <person name="Lynch J.A."/>
            <person name="da Fonseca R.N."/>
            <person name="Posnien N."/>
            <person name="Reuter R."/>
            <person name="Roth S."/>
            <person name="Savard J."/>
            <person name="Schinko J.B."/>
            <person name="Schmitt C."/>
            <person name="Schoppmeier M."/>
            <person name="Schroder R."/>
            <person name="Shippy T.D."/>
            <person name="Simonnet F."/>
            <person name="Marques-Souza H."/>
            <person name="Tautz D."/>
            <person name="Tomoyasu Y."/>
            <person name="Trauner J."/>
            <person name="Van der Zee M."/>
            <person name="Vervoort M."/>
            <person name="Wittkopp N."/>
            <person name="Wimmer E.A."/>
            <person name="Yang X."/>
            <person name="Jones A.K."/>
            <person name="Sattelle D.B."/>
            <person name="Ebert P.R."/>
            <person name="Nelson D."/>
            <person name="Scott J.G."/>
            <person name="Beeman R.W."/>
            <person name="Muthukrishnan S."/>
            <person name="Kramer K.J."/>
            <person name="Arakane Y."/>
            <person name="Beeman R.W."/>
            <person name="Zhu Q."/>
            <person name="Hogenkamp D."/>
            <person name="Dixit R."/>
            <person name="Oppert B."/>
            <person name="Jiang H."/>
            <person name="Zou Z."/>
            <person name="Marshall J."/>
            <person name="Elpidina E."/>
            <person name="Vinokurov K."/>
            <person name="Oppert C."/>
            <person name="Zou Z."/>
            <person name="Evans J."/>
            <person name="Lu Z."/>
            <person name="Zhao P."/>
            <person name="Sumathipala N."/>
            <person name="Altincicek B."/>
            <person name="Vilcinskas A."/>
            <person name="Williams M."/>
            <person name="Hultmark D."/>
            <person name="Hetru C."/>
            <person name="Jiang H."/>
            <person name="Grimmelikhuijzen C.J."/>
            <person name="Hauser F."/>
            <person name="Cazzamali G."/>
            <person name="Williamson M."/>
            <person name="Park Y."/>
            <person name="Li B."/>
            <person name="Tanaka Y."/>
            <person name="Predel R."/>
            <person name="Neupert S."/>
            <person name="Schachtner J."/>
            <person name="Verleyen P."/>
            <person name="Raible F."/>
            <person name="Bork P."/>
            <person name="Friedrich M."/>
            <person name="Walden K.K."/>
            <person name="Robertson H.M."/>
            <person name="Angeli S."/>
            <person name="Foret S."/>
            <person name="Bucher G."/>
            <person name="Schuetz S."/>
            <person name="Maleszka R."/>
            <person name="Wimmer E.A."/>
            <person name="Beeman R.W."/>
            <person name="Lorenzen M."/>
            <person name="Tomoyasu Y."/>
            <person name="Miller S.C."/>
            <person name="Grossmann D."/>
            <person name="Bucher G."/>
        </authorList>
    </citation>
    <scope>NUCLEOTIDE SEQUENCE [LARGE SCALE GENOMIC DNA]</scope>
    <source>
        <strain evidence="2 3">Georgia GA2</strain>
    </source>
</reference>
<evidence type="ECO:0000313" key="2">
    <source>
        <dbReference type="EMBL" id="KYB26531.1"/>
    </source>
</evidence>